<accession>A0A1I4STK1</accession>
<dbReference type="OrthoDB" id="6180023at2"/>
<organism evidence="3 4">
    <name type="scientific">Marinobacter zhejiangensis</name>
    <dbReference type="NCBI Taxonomy" id="488535"/>
    <lineage>
        <taxon>Bacteria</taxon>
        <taxon>Pseudomonadati</taxon>
        <taxon>Pseudomonadota</taxon>
        <taxon>Gammaproteobacteria</taxon>
        <taxon>Pseudomonadales</taxon>
        <taxon>Marinobacteraceae</taxon>
        <taxon>Marinobacter</taxon>
    </lineage>
</organism>
<feature type="chain" id="PRO_5011470375" description="DUF6160 domain-containing protein" evidence="1">
    <location>
        <begin position="28"/>
        <end position="360"/>
    </location>
</feature>
<gene>
    <name evidence="3" type="ORF">SAMN04487963_3317</name>
</gene>
<dbReference type="STRING" id="488535.SAMN04487963_3317"/>
<dbReference type="RefSeq" id="WP_139214391.1">
    <property type="nucleotide sequence ID" value="NZ_FOUE01000006.1"/>
</dbReference>
<protein>
    <recommendedName>
        <fullName evidence="2">DUF6160 domain-containing protein</fullName>
    </recommendedName>
</protein>
<dbReference type="AlphaFoldDB" id="A0A1I4STK1"/>
<keyword evidence="4" id="KW-1185">Reference proteome</keyword>
<reference evidence="4" key="1">
    <citation type="submission" date="2016-10" db="EMBL/GenBank/DDBJ databases">
        <authorList>
            <person name="Varghese N."/>
            <person name="Submissions S."/>
        </authorList>
    </citation>
    <scope>NUCLEOTIDE SEQUENCE [LARGE SCALE GENOMIC DNA]</scope>
    <source>
        <strain evidence="4">CGMCC 1.7061</strain>
    </source>
</reference>
<keyword evidence="1" id="KW-0732">Signal</keyword>
<dbReference type="EMBL" id="FOUE01000006">
    <property type="protein sequence ID" value="SFM67816.1"/>
    <property type="molecule type" value="Genomic_DNA"/>
</dbReference>
<evidence type="ECO:0000259" key="2">
    <source>
        <dbReference type="Pfam" id="PF19657"/>
    </source>
</evidence>
<evidence type="ECO:0000313" key="4">
    <source>
        <dbReference type="Proteomes" id="UP000198519"/>
    </source>
</evidence>
<evidence type="ECO:0000313" key="3">
    <source>
        <dbReference type="EMBL" id="SFM67816.1"/>
    </source>
</evidence>
<dbReference type="Pfam" id="PF19657">
    <property type="entry name" value="DUF6160"/>
    <property type="match status" value="1"/>
</dbReference>
<feature type="domain" description="DUF6160" evidence="2">
    <location>
        <begin position="67"/>
        <end position="118"/>
    </location>
</feature>
<dbReference type="Proteomes" id="UP000198519">
    <property type="component" value="Unassembled WGS sequence"/>
</dbReference>
<name>A0A1I4STK1_9GAMM</name>
<feature type="signal peptide" evidence="1">
    <location>
        <begin position="1"/>
        <end position="27"/>
    </location>
</feature>
<sequence>MSFKASWGTRLPFSLLALSVASFPVCAIESISDRELAGITGQSGIVVELDAGVDAGGGAGAQAANGGTSGITIEMAATIDIGQIRYVDDAPLDINNFHLSGHNGTMLDNMKLTIDVAGDGEILDYGFSELARRGADGILDPANPDVAYAMGTYSVGGQYGKQFNDGDLVMHLSPVTSGDPSNVNDYLNAIDFELGIDSIVTGGNPASTTLFSDIFLTGYLGPTDIVVRNDGTSYTRPNGDVVQGSELQISSHFRIDDGSLNWDVADVILIFNLAAVGIEGLQVHNRRGNDTLGHFGMANLAASISAGTSATSGMQGMSIHDVEFRADIDMPTFRIGNQSIGGVYFTDFVISDTTMLVYGH</sequence>
<evidence type="ECO:0000256" key="1">
    <source>
        <dbReference type="SAM" id="SignalP"/>
    </source>
</evidence>
<dbReference type="InterPro" id="IPR046158">
    <property type="entry name" value="DUF6160"/>
</dbReference>
<proteinExistence type="predicted"/>